<organism evidence="5 6">
    <name type="scientific">Prauserella oleivorans</name>
    <dbReference type="NCBI Taxonomy" id="1478153"/>
    <lineage>
        <taxon>Bacteria</taxon>
        <taxon>Bacillati</taxon>
        <taxon>Actinomycetota</taxon>
        <taxon>Actinomycetes</taxon>
        <taxon>Pseudonocardiales</taxon>
        <taxon>Pseudonocardiaceae</taxon>
        <taxon>Prauserella</taxon>
    </lineage>
</organism>
<keyword evidence="3" id="KW-0560">Oxidoreductase</keyword>
<dbReference type="InterPro" id="IPR050765">
    <property type="entry name" value="Riboflavin_Biosynth_HTPR"/>
</dbReference>
<keyword evidence="6" id="KW-1185">Reference proteome</keyword>
<dbReference type="EMBL" id="JBHUOF010000007">
    <property type="protein sequence ID" value="MFD2799470.1"/>
    <property type="molecule type" value="Genomic_DNA"/>
</dbReference>
<evidence type="ECO:0000259" key="4">
    <source>
        <dbReference type="Pfam" id="PF01872"/>
    </source>
</evidence>
<dbReference type="PANTHER" id="PTHR38011:SF7">
    <property type="entry name" value="2,5-DIAMINO-6-RIBOSYLAMINO-4(3H)-PYRIMIDINONE 5'-PHOSPHATE REDUCTASE"/>
    <property type="match status" value="1"/>
</dbReference>
<dbReference type="InterPro" id="IPR024072">
    <property type="entry name" value="DHFR-like_dom_sf"/>
</dbReference>
<dbReference type="Proteomes" id="UP001597478">
    <property type="component" value="Unassembled WGS sequence"/>
</dbReference>
<accession>A0ABW5W7H8</accession>
<dbReference type="InterPro" id="IPR002734">
    <property type="entry name" value="RibDG_C"/>
</dbReference>
<gene>
    <name evidence="5" type="ORF">ACFS2C_08700</name>
</gene>
<reference evidence="6" key="1">
    <citation type="journal article" date="2019" name="Int. J. Syst. Evol. Microbiol.">
        <title>The Global Catalogue of Microorganisms (GCM) 10K type strain sequencing project: providing services to taxonomists for standard genome sequencing and annotation.</title>
        <authorList>
            <consortium name="The Broad Institute Genomics Platform"/>
            <consortium name="The Broad Institute Genome Sequencing Center for Infectious Disease"/>
            <person name="Wu L."/>
            <person name="Ma J."/>
        </authorList>
    </citation>
    <scope>NUCLEOTIDE SEQUENCE [LARGE SCALE GENOMIC DNA]</scope>
    <source>
        <strain evidence="6">IBRC-M 10906</strain>
    </source>
</reference>
<protein>
    <submittedName>
        <fullName evidence="5">Pyrimidine reductase family protein</fullName>
    </submittedName>
</protein>
<evidence type="ECO:0000256" key="1">
    <source>
        <dbReference type="ARBA" id="ARBA00005104"/>
    </source>
</evidence>
<dbReference type="PANTHER" id="PTHR38011">
    <property type="entry name" value="DIHYDROFOLATE REDUCTASE FAMILY PROTEIN (AFU_ORTHOLOGUE AFUA_8G06820)"/>
    <property type="match status" value="1"/>
</dbReference>
<sequence>MWVVHRLWPTPADAAGPLSDAELEELYDFPAELDRPWIQANFVSSADGAVTVDDRSEGLSSPADKRVFLLGRDLADVILVGAGTVLAETYKGAKPGPERMERRRRHGLADTPPIAIVTGRCTIRPYDPVVTDTRVPPIILTTEAAPAERRKALADAGAEVVVLGEHTVDLPAAVAMLGERGLRRIDCEGGPHLFGTLIAEDLVDELCLTVAPLLAGAAPGRIAAGPAAEAARRMRLTSLLHEDGFLLARYRRDTVTHSE</sequence>
<evidence type="ECO:0000313" key="6">
    <source>
        <dbReference type="Proteomes" id="UP001597478"/>
    </source>
</evidence>
<evidence type="ECO:0000313" key="5">
    <source>
        <dbReference type="EMBL" id="MFD2799470.1"/>
    </source>
</evidence>
<name>A0ABW5W7H8_9PSEU</name>
<keyword evidence="2" id="KW-0521">NADP</keyword>
<proteinExistence type="predicted"/>
<evidence type="ECO:0000256" key="2">
    <source>
        <dbReference type="ARBA" id="ARBA00022857"/>
    </source>
</evidence>
<dbReference type="SUPFAM" id="SSF53597">
    <property type="entry name" value="Dihydrofolate reductase-like"/>
    <property type="match status" value="1"/>
</dbReference>
<comment type="pathway">
    <text evidence="1">Cofactor biosynthesis; riboflavin biosynthesis.</text>
</comment>
<evidence type="ECO:0000256" key="3">
    <source>
        <dbReference type="ARBA" id="ARBA00023002"/>
    </source>
</evidence>
<comment type="caution">
    <text evidence="5">The sequence shown here is derived from an EMBL/GenBank/DDBJ whole genome shotgun (WGS) entry which is preliminary data.</text>
</comment>
<dbReference type="Gene3D" id="3.40.430.10">
    <property type="entry name" value="Dihydrofolate Reductase, subunit A"/>
    <property type="match status" value="1"/>
</dbReference>
<dbReference type="RefSeq" id="WP_377385449.1">
    <property type="nucleotide sequence ID" value="NZ_JBHSAN010000006.1"/>
</dbReference>
<dbReference type="Pfam" id="PF01872">
    <property type="entry name" value="RibD_C"/>
    <property type="match status" value="1"/>
</dbReference>
<feature type="domain" description="Bacterial bifunctional deaminase-reductase C-terminal" evidence="4">
    <location>
        <begin position="36"/>
        <end position="239"/>
    </location>
</feature>